<evidence type="ECO:0000256" key="1">
    <source>
        <dbReference type="ARBA" id="ARBA00004123"/>
    </source>
</evidence>
<dbReference type="Gene3D" id="3.30.310.180">
    <property type="match status" value="2"/>
</dbReference>
<comment type="subcellular location">
    <subcellularLocation>
        <location evidence="1 4">Nucleus</location>
    </subcellularLocation>
</comment>
<keyword evidence="7" id="KW-1185">Reference proteome</keyword>
<evidence type="ECO:0000313" key="6">
    <source>
        <dbReference type="EMBL" id="VEU23714.1"/>
    </source>
</evidence>
<evidence type="ECO:0000313" key="7">
    <source>
        <dbReference type="Proteomes" id="UP000290900"/>
    </source>
</evidence>
<organism evidence="6 7">
    <name type="scientific">Brettanomyces naardenensis</name>
    <name type="common">Yeast</name>
    <dbReference type="NCBI Taxonomy" id="13370"/>
    <lineage>
        <taxon>Eukaryota</taxon>
        <taxon>Fungi</taxon>
        <taxon>Dikarya</taxon>
        <taxon>Ascomycota</taxon>
        <taxon>Saccharomycotina</taxon>
        <taxon>Pichiomycetes</taxon>
        <taxon>Pichiales</taxon>
        <taxon>Pichiaceae</taxon>
        <taxon>Brettanomyces</taxon>
    </lineage>
</organism>
<dbReference type="InParanoid" id="A0A448YS23"/>
<dbReference type="STRING" id="13370.A0A448YS23"/>
<proteinExistence type="inferred from homology"/>
<comment type="similarity">
    <text evidence="2 4">Belongs to the Mediator complex subunit 20 family.</text>
</comment>
<dbReference type="Pfam" id="PF08612">
    <property type="entry name" value="Med20"/>
    <property type="match status" value="1"/>
</dbReference>
<dbReference type="InterPro" id="IPR013921">
    <property type="entry name" value="Mediator_Med20"/>
</dbReference>
<reference evidence="6 7" key="1">
    <citation type="submission" date="2018-12" db="EMBL/GenBank/DDBJ databases">
        <authorList>
            <person name="Tiukova I."/>
            <person name="Dainat J."/>
        </authorList>
    </citation>
    <scope>NUCLEOTIDE SEQUENCE [LARGE SCALE GENOMIC DNA]</scope>
</reference>
<keyword evidence="4" id="KW-0010">Activator</keyword>
<evidence type="ECO:0000256" key="2">
    <source>
        <dbReference type="ARBA" id="ARBA00010743"/>
    </source>
</evidence>
<evidence type="ECO:0000256" key="4">
    <source>
        <dbReference type="RuleBase" id="RU364152"/>
    </source>
</evidence>
<comment type="function">
    <text evidence="4">Component of the Mediator complex, a coactivator involved in the regulated transcription of nearly all RNA polymerase II-dependent genes. Mediator functions as a bridge to convey information from gene-specific regulatory proteins to the basal RNA polymerase II transcription machinery. Mediator is recruited to promoters by direct interactions with regulatory proteins and serves as a scaffold for the assembly of a functional preinitiation complex with RNA polymerase II and the general transcription factors.</text>
</comment>
<dbReference type="GO" id="GO:0006357">
    <property type="term" value="P:regulation of transcription by RNA polymerase II"/>
    <property type="evidence" value="ECO:0007669"/>
    <property type="project" value="InterPro"/>
</dbReference>
<dbReference type="AlphaFoldDB" id="A0A448YS23"/>
<gene>
    <name evidence="4" type="primary">MED20</name>
    <name evidence="6" type="ORF">BRENAR_LOCUS4443</name>
</gene>
<feature type="compositionally biased region" description="Low complexity" evidence="5">
    <location>
        <begin position="118"/>
        <end position="127"/>
    </location>
</feature>
<dbReference type="OrthoDB" id="1854899at2759"/>
<sequence length="335" mass="38316">MVTAVLFVQHASPSTITTFHDQISNELPKLLGPWSFELQIFLNNKYSKPPEIHPSQVPNRYLYSLTLSYLEDKRQTISIINNTKSIVTTIPNFGRVNRSMERDITDYEIEEEGILSRDGAANGADGENAQDDDADENDDDDDDDLVQGVLRKNQQGTIEEAQRNKKLLEHIRLGCCNNLCSDTTETFEFLLTSKLQSLWTLKQAIKGEGGFGYIIGVPLPINDVNDSSDTEIEKFKLRTSNCFLHGAFKGFLIEIEHMDEKEDQRERDEDRHKQLTDVEKKNRLILRFTKSIGKIKSLIETFNFPEGNLCFNVLSETKLDYLSDLCQQYCDALQF</sequence>
<name>A0A448YS23_BRENA</name>
<keyword evidence="4" id="KW-0805">Transcription regulation</keyword>
<protein>
    <recommendedName>
        <fullName evidence="4">Mediator of RNA polymerase II transcription subunit 20</fullName>
    </recommendedName>
    <alternativeName>
        <fullName evidence="4">Mediator complex subunit 20</fullName>
    </alternativeName>
</protein>
<dbReference type="Proteomes" id="UP000290900">
    <property type="component" value="Unassembled WGS sequence"/>
</dbReference>
<dbReference type="GO" id="GO:0016592">
    <property type="term" value="C:mediator complex"/>
    <property type="evidence" value="ECO:0007669"/>
    <property type="project" value="InterPro"/>
</dbReference>
<feature type="compositionally biased region" description="Acidic residues" evidence="5">
    <location>
        <begin position="128"/>
        <end position="143"/>
    </location>
</feature>
<dbReference type="GO" id="GO:0003712">
    <property type="term" value="F:transcription coregulator activity"/>
    <property type="evidence" value="ECO:0007669"/>
    <property type="project" value="InterPro"/>
</dbReference>
<keyword evidence="4" id="KW-0804">Transcription</keyword>
<comment type="subunit">
    <text evidence="4">Component of the Mediator complex.</text>
</comment>
<keyword evidence="3 4" id="KW-0539">Nucleus</keyword>
<dbReference type="EMBL" id="CAACVR010000056">
    <property type="protein sequence ID" value="VEU23714.1"/>
    <property type="molecule type" value="Genomic_DNA"/>
</dbReference>
<accession>A0A448YS23</accession>
<evidence type="ECO:0000256" key="5">
    <source>
        <dbReference type="SAM" id="MobiDB-lite"/>
    </source>
</evidence>
<evidence type="ECO:0000256" key="3">
    <source>
        <dbReference type="ARBA" id="ARBA00023242"/>
    </source>
</evidence>
<feature type="region of interest" description="Disordered" evidence="5">
    <location>
        <begin position="115"/>
        <end position="143"/>
    </location>
</feature>